<dbReference type="AlphaFoldDB" id="A0A9D4NEF3"/>
<organism evidence="1 2">
    <name type="scientific">Dreissena polymorpha</name>
    <name type="common">Zebra mussel</name>
    <name type="synonym">Mytilus polymorpha</name>
    <dbReference type="NCBI Taxonomy" id="45954"/>
    <lineage>
        <taxon>Eukaryota</taxon>
        <taxon>Metazoa</taxon>
        <taxon>Spiralia</taxon>
        <taxon>Lophotrochozoa</taxon>
        <taxon>Mollusca</taxon>
        <taxon>Bivalvia</taxon>
        <taxon>Autobranchia</taxon>
        <taxon>Heteroconchia</taxon>
        <taxon>Euheterodonta</taxon>
        <taxon>Imparidentia</taxon>
        <taxon>Neoheterodontei</taxon>
        <taxon>Myida</taxon>
        <taxon>Dreissenoidea</taxon>
        <taxon>Dreissenidae</taxon>
        <taxon>Dreissena</taxon>
    </lineage>
</organism>
<gene>
    <name evidence="1" type="ORF">DPMN_017295</name>
</gene>
<keyword evidence="2" id="KW-1185">Reference proteome</keyword>
<reference evidence="1" key="1">
    <citation type="journal article" date="2019" name="bioRxiv">
        <title>The Genome of the Zebra Mussel, Dreissena polymorpha: A Resource for Invasive Species Research.</title>
        <authorList>
            <person name="McCartney M.A."/>
            <person name="Auch B."/>
            <person name="Kono T."/>
            <person name="Mallez S."/>
            <person name="Zhang Y."/>
            <person name="Obille A."/>
            <person name="Becker A."/>
            <person name="Abrahante J.E."/>
            <person name="Garbe J."/>
            <person name="Badalamenti J.P."/>
            <person name="Herman A."/>
            <person name="Mangelson H."/>
            <person name="Liachko I."/>
            <person name="Sullivan S."/>
            <person name="Sone E.D."/>
            <person name="Koren S."/>
            <person name="Silverstein K.A.T."/>
            <person name="Beckman K.B."/>
            <person name="Gohl D.M."/>
        </authorList>
    </citation>
    <scope>NUCLEOTIDE SEQUENCE</scope>
    <source>
        <strain evidence="1">Duluth1</strain>
        <tissue evidence="1">Whole animal</tissue>
    </source>
</reference>
<reference evidence="1" key="2">
    <citation type="submission" date="2020-11" db="EMBL/GenBank/DDBJ databases">
        <authorList>
            <person name="McCartney M.A."/>
            <person name="Auch B."/>
            <person name="Kono T."/>
            <person name="Mallez S."/>
            <person name="Becker A."/>
            <person name="Gohl D.M."/>
            <person name="Silverstein K.A.T."/>
            <person name="Koren S."/>
            <person name="Bechman K.B."/>
            <person name="Herman A."/>
            <person name="Abrahante J.E."/>
            <person name="Garbe J."/>
        </authorList>
    </citation>
    <scope>NUCLEOTIDE SEQUENCE</scope>
    <source>
        <strain evidence="1">Duluth1</strain>
        <tissue evidence="1">Whole animal</tissue>
    </source>
</reference>
<name>A0A9D4NEF3_DREPO</name>
<proteinExistence type="predicted"/>
<evidence type="ECO:0000313" key="1">
    <source>
        <dbReference type="EMBL" id="KAH3893151.1"/>
    </source>
</evidence>
<sequence>MHMFKALDIGRTVRHSSTCKITATDLQDIFSTLSSLLSDQKCLANDVAAQDAVGKLAKV</sequence>
<accession>A0A9D4NEF3</accession>
<dbReference type="EMBL" id="JAIWYP010000001">
    <property type="protein sequence ID" value="KAH3893151.1"/>
    <property type="molecule type" value="Genomic_DNA"/>
</dbReference>
<dbReference type="Proteomes" id="UP000828390">
    <property type="component" value="Unassembled WGS sequence"/>
</dbReference>
<protein>
    <submittedName>
        <fullName evidence="1">Uncharacterized protein</fullName>
    </submittedName>
</protein>
<evidence type="ECO:0000313" key="2">
    <source>
        <dbReference type="Proteomes" id="UP000828390"/>
    </source>
</evidence>
<comment type="caution">
    <text evidence="1">The sequence shown here is derived from an EMBL/GenBank/DDBJ whole genome shotgun (WGS) entry which is preliminary data.</text>
</comment>